<dbReference type="SUPFAM" id="SSF81653">
    <property type="entry name" value="Calcium ATPase, transduction domain A"/>
    <property type="match status" value="1"/>
</dbReference>
<protein>
    <recommendedName>
        <fullName evidence="2">Cation-transporting P-type ATPase N-terminal domain-containing protein</fullName>
    </recommendedName>
</protein>
<keyword evidence="1" id="KW-1133">Transmembrane helix</keyword>
<dbReference type="InterPro" id="IPR008250">
    <property type="entry name" value="ATPase_P-typ_transduc_dom_A_sf"/>
</dbReference>
<evidence type="ECO:0000313" key="3">
    <source>
        <dbReference type="EMBL" id="KAE9963688.1"/>
    </source>
</evidence>
<dbReference type="AlphaFoldDB" id="A0A8H3U5R1"/>
<dbReference type="Gene3D" id="1.20.1110.10">
    <property type="entry name" value="Calcium-transporting ATPase, transmembrane domain"/>
    <property type="match status" value="1"/>
</dbReference>
<dbReference type="InterPro" id="IPR004014">
    <property type="entry name" value="ATPase_P-typ_cation-transptr_N"/>
</dbReference>
<keyword evidence="1" id="KW-0812">Transmembrane</keyword>
<name>A0A8H3U5R1_VENIN</name>
<dbReference type="SUPFAM" id="SSF81665">
    <property type="entry name" value="Calcium ATPase, transmembrane domain M"/>
    <property type="match status" value="1"/>
</dbReference>
<dbReference type="InterPro" id="IPR023298">
    <property type="entry name" value="ATPase_P-typ_TM_dom_sf"/>
</dbReference>
<accession>A0A8H3U5R1</accession>
<feature type="domain" description="Cation-transporting P-type ATPase N-terminal" evidence="2">
    <location>
        <begin position="23"/>
        <end position="100"/>
    </location>
</feature>
<dbReference type="Pfam" id="PF00690">
    <property type="entry name" value="Cation_ATPase_N"/>
    <property type="match status" value="1"/>
</dbReference>
<gene>
    <name evidence="3" type="ORF">BLS_009072</name>
</gene>
<comment type="caution">
    <text evidence="3">The sequence shown here is derived from an EMBL/GenBank/DDBJ whole genome shotgun (WGS) entry which is preliminary data.</text>
</comment>
<dbReference type="SMART" id="SM00831">
    <property type="entry name" value="Cation_ATPase_N"/>
    <property type="match status" value="1"/>
</dbReference>
<reference evidence="3 4" key="1">
    <citation type="submission" date="2019-11" db="EMBL/GenBank/DDBJ databases">
        <title>Venturia inaequalis Genome Resource.</title>
        <authorList>
            <person name="Lichtner F.J."/>
        </authorList>
    </citation>
    <scope>NUCLEOTIDE SEQUENCE [LARGE SCALE GENOMIC DNA]</scope>
    <source>
        <strain evidence="3">Bline_iso_100314</strain>
    </source>
</reference>
<evidence type="ECO:0000259" key="2">
    <source>
        <dbReference type="SMART" id="SM00831"/>
    </source>
</evidence>
<dbReference type="EMBL" id="WNWQ01000800">
    <property type="protein sequence ID" value="KAE9963688.1"/>
    <property type="molecule type" value="Genomic_DNA"/>
</dbReference>
<feature type="transmembrane region" description="Helical" evidence="1">
    <location>
        <begin position="104"/>
        <end position="120"/>
    </location>
</feature>
<evidence type="ECO:0000313" key="4">
    <source>
        <dbReference type="Proteomes" id="UP000433883"/>
    </source>
</evidence>
<proteinExistence type="predicted"/>
<sequence length="170" mass="18269">MGEPTDPPEPGLPCTTHPPYLKYAYTLSFEQLFALLDVSNGIQDRGLDTDEANRRLDRDGPNTVTSSGGASLWTIFLRQISNSLTVVLAIVMGLSYGIKDYIEGGVITAVIVLNVVVGFLQDYRAEKTIQSLLGLTAPTANVLRDGRIQAIKATDLVVGDVVSLNVSAVF</sequence>
<keyword evidence="1" id="KW-0472">Membrane</keyword>
<evidence type="ECO:0000256" key="1">
    <source>
        <dbReference type="SAM" id="Phobius"/>
    </source>
</evidence>
<dbReference type="Proteomes" id="UP000433883">
    <property type="component" value="Unassembled WGS sequence"/>
</dbReference>
<dbReference type="PANTHER" id="PTHR42861">
    <property type="entry name" value="CALCIUM-TRANSPORTING ATPASE"/>
    <property type="match status" value="1"/>
</dbReference>
<organism evidence="3 4">
    <name type="scientific">Venturia inaequalis</name>
    <name type="common">Apple scab fungus</name>
    <dbReference type="NCBI Taxonomy" id="5025"/>
    <lineage>
        <taxon>Eukaryota</taxon>
        <taxon>Fungi</taxon>
        <taxon>Dikarya</taxon>
        <taxon>Ascomycota</taxon>
        <taxon>Pezizomycotina</taxon>
        <taxon>Dothideomycetes</taxon>
        <taxon>Pleosporomycetidae</taxon>
        <taxon>Venturiales</taxon>
        <taxon>Venturiaceae</taxon>
        <taxon>Venturia</taxon>
    </lineage>
</organism>
<dbReference type="Gene3D" id="2.70.150.10">
    <property type="entry name" value="Calcium-transporting ATPase, cytoplasmic transduction domain A"/>
    <property type="match status" value="1"/>
</dbReference>
<dbReference type="GO" id="GO:0006811">
    <property type="term" value="P:monoatomic ion transport"/>
    <property type="evidence" value="ECO:0007669"/>
    <property type="project" value="UniProtKB-ARBA"/>
</dbReference>